<dbReference type="EMBL" id="JAUSQL010000001">
    <property type="protein sequence ID" value="MDP9831685.1"/>
    <property type="molecule type" value="Genomic_DNA"/>
</dbReference>
<dbReference type="EC" id="2.7.7.108" evidence="5"/>
<keyword evidence="4" id="KW-0067">ATP-binding</keyword>
<evidence type="ECO:0000259" key="8">
    <source>
        <dbReference type="PROSITE" id="PS51459"/>
    </source>
</evidence>
<dbReference type="SUPFAM" id="SSF140931">
    <property type="entry name" value="Fic-like"/>
    <property type="match status" value="1"/>
</dbReference>
<dbReference type="InterPro" id="IPR036597">
    <property type="entry name" value="Fido-like_dom_sf"/>
</dbReference>
<evidence type="ECO:0000256" key="4">
    <source>
        <dbReference type="ARBA" id="ARBA00022840"/>
    </source>
</evidence>
<keyword evidence="2" id="KW-0548">Nucleotidyltransferase</keyword>
<dbReference type="PANTHER" id="PTHR39560:SF1">
    <property type="entry name" value="PROTEIN ADENYLYLTRANSFERASE FIC-RELATED"/>
    <property type="match status" value="1"/>
</dbReference>
<comment type="caution">
    <text evidence="9">The sequence shown here is derived from an EMBL/GenBank/DDBJ whole genome shotgun (WGS) entry which is preliminary data.</text>
</comment>
<proteinExistence type="predicted"/>
<dbReference type="RefSeq" id="WP_307634358.1">
    <property type="nucleotide sequence ID" value="NZ_JAUSQL010000001.1"/>
</dbReference>
<evidence type="ECO:0000256" key="5">
    <source>
        <dbReference type="ARBA" id="ARBA00034531"/>
    </source>
</evidence>
<dbReference type="InterPro" id="IPR003812">
    <property type="entry name" value="Fido"/>
</dbReference>
<dbReference type="PROSITE" id="PS51459">
    <property type="entry name" value="FIDO"/>
    <property type="match status" value="1"/>
</dbReference>
<dbReference type="Gene3D" id="1.10.3290.10">
    <property type="entry name" value="Fido-like domain"/>
    <property type="match status" value="1"/>
</dbReference>
<evidence type="ECO:0000256" key="6">
    <source>
        <dbReference type="ARBA" id="ARBA00047939"/>
    </source>
</evidence>
<evidence type="ECO:0000256" key="1">
    <source>
        <dbReference type="ARBA" id="ARBA00022679"/>
    </source>
</evidence>
<reference evidence="9 10" key="1">
    <citation type="submission" date="2023-07" db="EMBL/GenBank/DDBJ databases">
        <title>Sequencing the genomes of 1000 actinobacteria strains.</title>
        <authorList>
            <person name="Klenk H.-P."/>
        </authorList>
    </citation>
    <scope>NUCLEOTIDE SEQUENCE [LARGE SCALE GENOMIC DNA]</scope>
    <source>
        <strain evidence="9 10">DSM 19515</strain>
    </source>
</reference>
<evidence type="ECO:0000313" key="10">
    <source>
        <dbReference type="Proteomes" id="UP001230145"/>
    </source>
</evidence>
<evidence type="ECO:0000256" key="7">
    <source>
        <dbReference type="ARBA" id="ARBA00048696"/>
    </source>
</evidence>
<dbReference type="PANTHER" id="PTHR39560">
    <property type="entry name" value="PROTEIN ADENYLYLTRANSFERASE FIC-RELATED"/>
    <property type="match status" value="1"/>
</dbReference>
<name>A0ABT9PG37_9ACTO</name>
<comment type="catalytic activity">
    <reaction evidence="6">
        <text>L-threonyl-[protein] + ATP = 3-O-(5'-adenylyl)-L-threonyl-[protein] + diphosphate</text>
        <dbReference type="Rhea" id="RHEA:54292"/>
        <dbReference type="Rhea" id="RHEA-COMP:11060"/>
        <dbReference type="Rhea" id="RHEA-COMP:13847"/>
        <dbReference type="ChEBI" id="CHEBI:30013"/>
        <dbReference type="ChEBI" id="CHEBI:30616"/>
        <dbReference type="ChEBI" id="CHEBI:33019"/>
        <dbReference type="ChEBI" id="CHEBI:138113"/>
        <dbReference type="EC" id="2.7.7.108"/>
    </reaction>
</comment>
<keyword evidence="3" id="KW-0547">Nucleotide-binding</keyword>
<evidence type="ECO:0000256" key="2">
    <source>
        <dbReference type="ARBA" id="ARBA00022695"/>
    </source>
</evidence>
<keyword evidence="1" id="KW-0808">Transferase</keyword>
<sequence length="219" mass="24909">MSDEFKDPYVDEEYGVLHNLVGARNYSELRNAEGELVSARLNEYLTIADLDFSGSLDDFRNIHRFIFQDIYAWAGEIRTVEIAKAHEGAQFFLPSVNIATGFAWAQKELAADDYLRGRGISDFATRLAYHFDNYNFIHPFREGNGRVQRLFWSVMGHKAGFDLDWRLVSGAENDEASRLAADDGNLEPLIKIFLRISSPCDPDEPINSRLVYFGRLGDA</sequence>
<keyword evidence="10" id="KW-1185">Reference proteome</keyword>
<comment type="catalytic activity">
    <reaction evidence="7">
        <text>L-tyrosyl-[protein] + ATP = O-(5'-adenylyl)-L-tyrosyl-[protein] + diphosphate</text>
        <dbReference type="Rhea" id="RHEA:54288"/>
        <dbReference type="Rhea" id="RHEA-COMP:10136"/>
        <dbReference type="Rhea" id="RHEA-COMP:13846"/>
        <dbReference type="ChEBI" id="CHEBI:30616"/>
        <dbReference type="ChEBI" id="CHEBI:33019"/>
        <dbReference type="ChEBI" id="CHEBI:46858"/>
        <dbReference type="ChEBI" id="CHEBI:83624"/>
        <dbReference type="EC" id="2.7.7.108"/>
    </reaction>
</comment>
<evidence type="ECO:0000313" key="9">
    <source>
        <dbReference type="EMBL" id="MDP9831685.1"/>
    </source>
</evidence>
<gene>
    <name evidence="9" type="ORF">J2S45_000364</name>
</gene>
<dbReference type="Pfam" id="PF02661">
    <property type="entry name" value="Fic"/>
    <property type="match status" value="1"/>
</dbReference>
<protein>
    <recommendedName>
        <fullName evidence="5">protein adenylyltransferase</fullName>
        <ecNumber evidence="5">2.7.7.108</ecNumber>
    </recommendedName>
</protein>
<organism evidence="9 10">
    <name type="scientific">Trueperella abortisuis</name>
    <dbReference type="NCBI Taxonomy" id="445930"/>
    <lineage>
        <taxon>Bacteria</taxon>
        <taxon>Bacillati</taxon>
        <taxon>Actinomycetota</taxon>
        <taxon>Actinomycetes</taxon>
        <taxon>Actinomycetales</taxon>
        <taxon>Actinomycetaceae</taxon>
        <taxon>Trueperella</taxon>
    </lineage>
</organism>
<dbReference type="Proteomes" id="UP001230145">
    <property type="component" value="Unassembled WGS sequence"/>
</dbReference>
<evidence type="ECO:0000256" key="3">
    <source>
        <dbReference type="ARBA" id="ARBA00022741"/>
    </source>
</evidence>
<feature type="domain" description="Fido" evidence="8">
    <location>
        <begin position="54"/>
        <end position="195"/>
    </location>
</feature>
<accession>A0ABT9PG37</accession>